<dbReference type="PANTHER" id="PTHR48086:SF3">
    <property type="entry name" value="SODIUM_PROLINE SYMPORTER"/>
    <property type="match status" value="1"/>
</dbReference>
<evidence type="ECO:0000256" key="14">
    <source>
        <dbReference type="RuleBase" id="RU366012"/>
    </source>
</evidence>
<keyword evidence="16" id="KW-1185">Reference proteome</keyword>
<evidence type="ECO:0000256" key="8">
    <source>
        <dbReference type="ARBA" id="ARBA00023053"/>
    </source>
</evidence>
<dbReference type="PANTHER" id="PTHR48086">
    <property type="entry name" value="SODIUM/PROLINE SYMPORTER-RELATED"/>
    <property type="match status" value="1"/>
</dbReference>
<dbReference type="PROSITE" id="PS50283">
    <property type="entry name" value="NA_SOLUT_SYMP_3"/>
    <property type="match status" value="1"/>
</dbReference>
<evidence type="ECO:0000256" key="6">
    <source>
        <dbReference type="ARBA" id="ARBA00022847"/>
    </source>
</evidence>
<feature type="transmembrane region" description="Helical" evidence="14">
    <location>
        <begin position="187"/>
        <end position="207"/>
    </location>
</feature>
<gene>
    <name evidence="15" type="ORF">AN963_11690</name>
</gene>
<dbReference type="RefSeq" id="WP_055746260.1">
    <property type="nucleotide sequence ID" value="NZ_LJJB01000010.1"/>
</dbReference>
<feature type="transmembrane region" description="Helical" evidence="14">
    <location>
        <begin position="227"/>
        <end position="246"/>
    </location>
</feature>
<evidence type="ECO:0000256" key="5">
    <source>
        <dbReference type="ARBA" id="ARBA00022692"/>
    </source>
</evidence>
<dbReference type="Pfam" id="PF00474">
    <property type="entry name" value="SSF"/>
    <property type="match status" value="1"/>
</dbReference>
<evidence type="ECO:0000256" key="9">
    <source>
        <dbReference type="ARBA" id="ARBA00023065"/>
    </source>
</evidence>
<reference evidence="15 16" key="1">
    <citation type="submission" date="2015-09" db="EMBL/GenBank/DDBJ databases">
        <title>Genome sequencing project for genomic taxonomy and phylogenomics of Bacillus-like bacteria.</title>
        <authorList>
            <person name="Liu B."/>
            <person name="Wang J."/>
            <person name="Zhu Y."/>
            <person name="Liu G."/>
            <person name="Chen Q."/>
            <person name="Chen Z."/>
            <person name="Lan J."/>
            <person name="Che J."/>
            <person name="Ge C."/>
            <person name="Shi H."/>
            <person name="Pan Z."/>
            <person name="Liu X."/>
        </authorList>
    </citation>
    <scope>NUCLEOTIDE SEQUENCE [LARGE SCALE GENOMIC DNA]</scope>
    <source>
        <strain evidence="15 16">DSM 8552</strain>
    </source>
</reference>
<evidence type="ECO:0000256" key="10">
    <source>
        <dbReference type="ARBA" id="ARBA00023136"/>
    </source>
</evidence>
<feature type="transmembrane region" description="Helical" evidence="14">
    <location>
        <begin position="122"/>
        <end position="147"/>
    </location>
</feature>
<comment type="function">
    <text evidence="14">Catalyzes the sodium-dependent uptake of extracellular L-proline.</text>
</comment>
<sequence length="485" mass="52587">MLLVSIIVYMAGMLLIGYYAYKRTSNLTDYMLGGRSLGPAVTALSAGASDMSGWLMMGLPGAMFAQGLSASWIAIGLTLGAYANWLYVAPRLRTYTEVANNSITIPAFLENRFGDGSRMLRLASALVIMIFFTFYVSSGLVSGGVLFENTFHLSYTTGLWIVGLVTIAYTLFGGFLAVSWTDAVQGLIMVVALIMVPLVTVLTSGGVESTFTEIRTIDPSLLNIFKGTSVLGIISLFAWGLGYFGQPHIIVRFMAITSTKDIRKARGIGMGWMIFSVAGAMLTGLFGIALFSKQGWTLNDPETIFIQLGTILFHPIITGFLLAAILAAIMSTISSQLLVTSSSLTEDIYKTFFKRSATDKELVTVGRLSVLAVAVIAFLLALNKNDTILDLVGYAWAGFGASFGPVILLSLYWKRMNKWGALAGMIGGALTVIIWTRFDVLKDFLYEMVPGFAISLLAIVIVSNMTSKPSKEVEAQFDTYQRISE</sequence>
<comment type="similarity">
    <text evidence="2 13">Belongs to the sodium:solute symporter (SSF) (TC 2.A.21) family.</text>
</comment>
<evidence type="ECO:0000313" key="15">
    <source>
        <dbReference type="EMBL" id="KQL47176.1"/>
    </source>
</evidence>
<evidence type="ECO:0000256" key="13">
    <source>
        <dbReference type="RuleBase" id="RU362091"/>
    </source>
</evidence>
<keyword evidence="7 14" id="KW-1133">Transmembrane helix</keyword>
<keyword evidence="5 14" id="KW-0812">Transmembrane</keyword>
<keyword evidence="9 14" id="KW-0406">Ion transport</keyword>
<evidence type="ECO:0000256" key="3">
    <source>
        <dbReference type="ARBA" id="ARBA00022448"/>
    </source>
</evidence>
<name>A0ABR5N971_BRECH</name>
<evidence type="ECO:0000256" key="2">
    <source>
        <dbReference type="ARBA" id="ARBA00006434"/>
    </source>
</evidence>
<dbReference type="PROSITE" id="PS00457">
    <property type="entry name" value="NA_SOLUT_SYMP_2"/>
    <property type="match status" value="1"/>
</dbReference>
<dbReference type="InterPro" id="IPR050277">
    <property type="entry name" value="Sodium:Solute_Symporter"/>
</dbReference>
<dbReference type="EMBL" id="LJJB01000010">
    <property type="protein sequence ID" value="KQL47176.1"/>
    <property type="molecule type" value="Genomic_DNA"/>
</dbReference>
<feature type="transmembrane region" description="Helical" evidence="14">
    <location>
        <begin position="444"/>
        <end position="462"/>
    </location>
</feature>
<dbReference type="NCBIfam" id="TIGR00813">
    <property type="entry name" value="sss"/>
    <property type="match status" value="1"/>
</dbReference>
<comment type="subcellular location">
    <subcellularLocation>
        <location evidence="1 14">Cell membrane</location>
        <topology evidence="1 14">Multi-pass membrane protein</topology>
    </subcellularLocation>
</comment>
<evidence type="ECO:0000256" key="12">
    <source>
        <dbReference type="ARBA" id="ARBA00033708"/>
    </source>
</evidence>
<comment type="caution">
    <text evidence="15">The sequence shown here is derived from an EMBL/GenBank/DDBJ whole genome shotgun (WGS) entry which is preliminary data.</text>
</comment>
<dbReference type="Gene3D" id="1.20.1730.10">
    <property type="entry name" value="Sodium/glucose cotransporter"/>
    <property type="match status" value="1"/>
</dbReference>
<evidence type="ECO:0000313" key="16">
    <source>
        <dbReference type="Proteomes" id="UP000051063"/>
    </source>
</evidence>
<proteinExistence type="inferred from homology"/>
<keyword evidence="6 14" id="KW-0769">Symport</keyword>
<keyword evidence="8 14" id="KW-0915">Sodium</keyword>
<protein>
    <recommendedName>
        <fullName evidence="14">Sodium/proline symporter</fullName>
    </recommendedName>
    <alternativeName>
        <fullName evidence="14">Proline permease</fullName>
    </alternativeName>
</protein>
<dbReference type="NCBIfam" id="TIGR02121">
    <property type="entry name" value="Na_Pro_sym"/>
    <property type="match status" value="1"/>
</dbReference>
<evidence type="ECO:0000256" key="4">
    <source>
        <dbReference type="ARBA" id="ARBA00022475"/>
    </source>
</evidence>
<evidence type="ECO:0000256" key="11">
    <source>
        <dbReference type="ARBA" id="ARBA00023201"/>
    </source>
</evidence>
<keyword evidence="11 14" id="KW-0739">Sodium transport</keyword>
<feature type="transmembrane region" description="Helical" evidence="14">
    <location>
        <begin position="304"/>
        <end position="329"/>
    </location>
</feature>
<dbReference type="InterPro" id="IPR001734">
    <property type="entry name" value="Na/solute_symporter"/>
</dbReference>
<dbReference type="InterPro" id="IPR038377">
    <property type="entry name" value="Na/Glc_symporter_sf"/>
</dbReference>
<comment type="catalytic activity">
    <reaction evidence="12">
        <text>L-proline(in) + Na(+)(in) = L-proline(out) + Na(+)(out)</text>
        <dbReference type="Rhea" id="RHEA:28967"/>
        <dbReference type="ChEBI" id="CHEBI:29101"/>
        <dbReference type="ChEBI" id="CHEBI:60039"/>
    </reaction>
</comment>
<dbReference type="InterPro" id="IPR018212">
    <property type="entry name" value="Na/solute_symporter_CS"/>
</dbReference>
<feature type="transmembrane region" description="Helical" evidence="14">
    <location>
        <begin position="394"/>
        <end position="412"/>
    </location>
</feature>
<feature type="transmembrane region" description="Helical" evidence="14">
    <location>
        <begin position="362"/>
        <end position="382"/>
    </location>
</feature>
<feature type="transmembrane region" description="Helical" evidence="14">
    <location>
        <begin position="267"/>
        <end position="292"/>
    </location>
</feature>
<keyword evidence="14" id="KW-0029">Amino-acid transport</keyword>
<dbReference type="CDD" id="cd11475">
    <property type="entry name" value="SLC5sbd_PutP"/>
    <property type="match status" value="1"/>
</dbReference>
<dbReference type="InterPro" id="IPR011851">
    <property type="entry name" value="Na/Pro_symporter"/>
</dbReference>
<evidence type="ECO:0000256" key="7">
    <source>
        <dbReference type="ARBA" id="ARBA00022989"/>
    </source>
</evidence>
<keyword evidence="4 14" id="KW-1003">Cell membrane</keyword>
<dbReference type="Proteomes" id="UP000051063">
    <property type="component" value="Unassembled WGS sequence"/>
</dbReference>
<keyword evidence="10 14" id="KW-0472">Membrane</keyword>
<feature type="transmembrane region" description="Helical" evidence="14">
    <location>
        <begin position="419"/>
        <end position="438"/>
    </location>
</feature>
<keyword evidence="3 14" id="KW-0813">Transport</keyword>
<evidence type="ECO:0000256" key="1">
    <source>
        <dbReference type="ARBA" id="ARBA00004651"/>
    </source>
</evidence>
<feature type="transmembrane region" description="Helical" evidence="14">
    <location>
        <begin position="159"/>
        <end position="180"/>
    </location>
</feature>
<organism evidence="15 16">
    <name type="scientific">Brevibacillus choshinensis</name>
    <dbReference type="NCBI Taxonomy" id="54911"/>
    <lineage>
        <taxon>Bacteria</taxon>
        <taxon>Bacillati</taxon>
        <taxon>Bacillota</taxon>
        <taxon>Bacilli</taxon>
        <taxon>Bacillales</taxon>
        <taxon>Paenibacillaceae</taxon>
        <taxon>Brevibacillus</taxon>
    </lineage>
</organism>
<feature type="transmembrane region" description="Helical" evidence="14">
    <location>
        <begin position="70"/>
        <end position="88"/>
    </location>
</feature>
<feature type="transmembrane region" description="Helical" evidence="14">
    <location>
        <begin position="6"/>
        <end position="21"/>
    </location>
</feature>
<accession>A0ABR5N971</accession>